<sequence>MASSKEVMLHRSALNAEVINELLPSAQRIALLYHVSYLCLAGFPKLERLLRSRALETQLLFGSSEALLIKCIGTSDNLVNSLFPLLKAAVEKNKPTLAVKYLEKAKAWITNIIIEVDQIVEKYNSLNKNVATTTSDVITAKVETDELIESVGNELEAAEAILNQYKAKLEKITDDLVTVERKLNDKSHELEKLVKDISGKNTAVGIVTSLVPFVGPLINAIYKAATEPGDKAKIKALETEINRIISEKSELRQKEWDLQNEVISLQMKVAKLRINLGSIPSPEHLDEVQLCLSRIQQILVQLQKFWEKVGAMLDYLKDKTFVGEELTEELLDFKDEFLQSITTAEEVWTKFGAVCERASSVFSNQAKDAYKFLEVSPTSLSKEEWQCQYDAVKEKLELIKPCSPAPLGTGTEESVTEKSATSAITQ</sequence>
<dbReference type="SUPFAM" id="SSF58100">
    <property type="entry name" value="Bacterial hemolysins"/>
    <property type="match status" value="1"/>
</dbReference>
<feature type="compositionally biased region" description="Polar residues" evidence="2">
    <location>
        <begin position="411"/>
        <end position="426"/>
    </location>
</feature>
<dbReference type="RefSeq" id="XP_030641434.1">
    <property type="nucleotide sequence ID" value="XM_030785574.1"/>
</dbReference>
<dbReference type="Proteomes" id="UP000504632">
    <property type="component" value="Chromosome 9"/>
</dbReference>
<organism evidence="3 4">
    <name type="scientific">Chanos chanos</name>
    <name type="common">Milkfish</name>
    <name type="synonym">Mugil chanos</name>
    <dbReference type="NCBI Taxonomy" id="29144"/>
    <lineage>
        <taxon>Eukaryota</taxon>
        <taxon>Metazoa</taxon>
        <taxon>Chordata</taxon>
        <taxon>Craniata</taxon>
        <taxon>Vertebrata</taxon>
        <taxon>Euteleostomi</taxon>
        <taxon>Actinopterygii</taxon>
        <taxon>Neopterygii</taxon>
        <taxon>Teleostei</taxon>
        <taxon>Ostariophysi</taxon>
        <taxon>Gonorynchiformes</taxon>
        <taxon>Chanidae</taxon>
        <taxon>Chanos</taxon>
    </lineage>
</organism>
<feature type="region of interest" description="Disordered" evidence="2">
    <location>
        <begin position="407"/>
        <end position="426"/>
    </location>
</feature>
<dbReference type="InParanoid" id="A0A6J2WAN0"/>
<keyword evidence="3" id="KW-1185">Reference proteome</keyword>
<evidence type="ECO:0000313" key="3">
    <source>
        <dbReference type="Proteomes" id="UP000504632"/>
    </source>
</evidence>
<evidence type="ECO:0000256" key="1">
    <source>
        <dbReference type="SAM" id="Coils"/>
    </source>
</evidence>
<keyword evidence="1" id="KW-0175">Coiled coil</keyword>
<accession>A0A6J2WAN0</accession>
<feature type="coiled-coil region" evidence="1">
    <location>
        <begin position="148"/>
        <end position="196"/>
    </location>
</feature>
<protein>
    <submittedName>
        <fullName evidence="4">Uncharacterized protein LOC115821783</fullName>
    </submittedName>
</protein>
<evidence type="ECO:0000313" key="4">
    <source>
        <dbReference type="RefSeq" id="XP_030641434.1"/>
    </source>
</evidence>
<proteinExistence type="predicted"/>
<dbReference type="GeneID" id="115821783"/>
<dbReference type="OrthoDB" id="8924271at2759"/>
<dbReference type="AlphaFoldDB" id="A0A6J2WAN0"/>
<evidence type="ECO:0000256" key="2">
    <source>
        <dbReference type="SAM" id="MobiDB-lite"/>
    </source>
</evidence>
<gene>
    <name evidence="4" type="primary">LOC115821783</name>
</gene>
<name>A0A6J2WAN0_CHACN</name>
<dbReference type="Gene3D" id="1.20.1170.10">
    <property type="match status" value="1"/>
</dbReference>
<reference evidence="4" key="1">
    <citation type="submission" date="2025-08" db="UniProtKB">
        <authorList>
            <consortium name="RefSeq"/>
        </authorList>
    </citation>
    <scope>IDENTIFICATION</scope>
</reference>